<dbReference type="InterPro" id="IPR036322">
    <property type="entry name" value="WD40_repeat_dom_sf"/>
</dbReference>
<evidence type="ECO:0000256" key="2">
    <source>
        <dbReference type="ARBA" id="ARBA00022723"/>
    </source>
</evidence>
<dbReference type="GO" id="GO:0005774">
    <property type="term" value="C:vacuolar membrane"/>
    <property type="evidence" value="ECO:0007669"/>
    <property type="project" value="TreeGrafter"/>
</dbReference>
<dbReference type="GO" id="GO:0008270">
    <property type="term" value="F:zinc ion binding"/>
    <property type="evidence" value="ECO:0007669"/>
    <property type="project" value="UniProtKB-KW"/>
</dbReference>
<dbReference type="InterPro" id="IPR001680">
    <property type="entry name" value="WD40_rpt"/>
</dbReference>
<dbReference type="HOGENOM" id="CLU_002874_0_0_1"/>
<feature type="region of interest" description="Disordered" evidence="7">
    <location>
        <begin position="779"/>
        <end position="800"/>
    </location>
</feature>
<dbReference type="PROSITE" id="PS00678">
    <property type="entry name" value="WD_REPEATS_1"/>
    <property type="match status" value="1"/>
</dbReference>
<feature type="compositionally biased region" description="Basic and acidic residues" evidence="7">
    <location>
        <begin position="1370"/>
        <end position="1386"/>
    </location>
</feature>
<feature type="repeat" description="WD" evidence="6">
    <location>
        <begin position="287"/>
        <end position="328"/>
    </location>
</feature>
<feature type="compositionally biased region" description="Polar residues" evidence="7">
    <location>
        <begin position="787"/>
        <end position="800"/>
    </location>
</feature>
<dbReference type="InterPro" id="IPR037590">
    <property type="entry name" value="WDR24"/>
</dbReference>
<feature type="compositionally biased region" description="Polar residues" evidence="7">
    <location>
        <begin position="1280"/>
        <end position="1289"/>
    </location>
</feature>
<evidence type="ECO:0000256" key="7">
    <source>
        <dbReference type="SAM" id="MobiDB-lite"/>
    </source>
</evidence>
<feature type="compositionally biased region" description="Low complexity" evidence="7">
    <location>
        <begin position="699"/>
        <end position="712"/>
    </location>
</feature>
<name>F0XMN9_GROCL</name>
<evidence type="ECO:0000313" key="8">
    <source>
        <dbReference type="EMBL" id="EFX01105.1"/>
    </source>
</evidence>
<feature type="region of interest" description="Disordered" evidence="7">
    <location>
        <begin position="1"/>
        <end position="26"/>
    </location>
</feature>
<evidence type="ECO:0000256" key="1">
    <source>
        <dbReference type="ARBA" id="ARBA00022574"/>
    </source>
</evidence>
<evidence type="ECO:0000256" key="5">
    <source>
        <dbReference type="ARBA" id="ARBA00022833"/>
    </source>
</evidence>
<dbReference type="PANTHER" id="PTHR46200">
    <property type="entry name" value="GATOR COMPLEX PROTEIN WDR24"/>
    <property type="match status" value="1"/>
</dbReference>
<dbReference type="STRING" id="655863.F0XMN9"/>
<dbReference type="Proteomes" id="UP000007796">
    <property type="component" value="Unassembled WGS sequence"/>
</dbReference>
<dbReference type="GO" id="GO:0061700">
    <property type="term" value="C:GATOR2 complex"/>
    <property type="evidence" value="ECO:0007669"/>
    <property type="project" value="TreeGrafter"/>
</dbReference>
<dbReference type="EMBL" id="GL629794">
    <property type="protein sequence ID" value="EFX01105.1"/>
    <property type="molecule type" value="Genomic_DNA"/>
</dbReference>
<feature type="region of interest" description="Disordered" evidence="7">
    <location>
        <begin position="731"/>
        <end position="764"/>
    </location>
</feature>
<feature type="compositionally biased region" description="Low complexity" evidence="7">
    <location>
        <begin position="1315"/>
        <end position="1324"/>
    </location>
</feature>
<evidence type="ECO:0000256" key="3">
    <source>
        <dbReference type="ARBA" id="ARBA00022737"/>
    </source>
</evidence>
<feature type="region of interest" description="Disordered" evidence="7">
    <location>
        <begin position="699"/>
        <end position="719"/>
    </location>
</feature>
<feature type="compositionally biased region" description="Low complexity" evidence="7">
    <location>
        <begin position="822"/>
        <end position="832"/>
    </location>
</feature>
<dbReference type="SUPFAM" id="SSF50978">
    <property type="entry name" value="WD40 repeat-like"/>
    <property type="match status" value="1"/>
</dbReference>
<accession>F0XMN9</accession>
<evidence type="ECO:0000256" key="6">
    <source>
        <dbReference type="PROSITE-ProRule" id="PRU00221"/>
    </source>
</evidence>
<reference evidence="8 9" key="1">
    <citation type="journal article" date="2011" name="Proc. Natl. Acad. Sci. U.S.A.">
        <title>Genome and transcriptome analyses of the mountain pine beetle-fungal symbiont Grosmannia clavigera, a lodgepole pine pathogen.</title>
        <authorList>
            <person name="DiGuistini S."/>
            <person name="Wang Y."/>
            <person name="Liao N.Y."/>
            <person name="Taylor G."/>
            <person name="Tanguay P."/>
            <person name="Feau N."/>
            <person name="Henrissat B."/>
            <person name="Chan S.K."/>
            <person name="Hesse-Orce U."/>
            <person name="Alamouti S.M."/>
            <person name="Tsui C.K.M."/>
            <person name="Docking R.T."/>
            <person name="Levasseur A."/>
            <person name="Haridas S."/>
            <person name="Robertson G."/>
            <person name="Birol I."/>
            <person name="Holt R.A."/>
            <person name="Marra M.A."/>
            <person name="Hamelin R.C."/>
            <person name="Hirst M."/>
            <person name="Jones S.J.M."/>
            <person name="Bohlmann J."/>
            <person name="Breuil C."/>
        </authorList>
    </citation>
    <scope>NUCLEOTIDE SEQUENCE [LARGE SCALE GENOMIC DNA]</scope>
    <source>
        <strain evidence="9">kw1407 / UAMH 11150</strain>
    </source>
</reference>
<dbReference type="OrthoDB" id="60955at2759"/>
<feature type="region of interest" description="Disordered" evidence="7">
    <location>
        <begin position="943"/>
        <end position="988"/>
    </location>
</feature>
<dbReference type="PANTHER" id="PTHR46200:SF1">
    <property type="entry name" value="GATOR COMPLEX PROTEIN WDR24"/>
    <property type="match status" value="1"/>
</dbReference>
<feature type="region of interest" description="Disordered" evidence="7">
    <location>
        <begin position="821"/>
        <end position="900"/>
    </location>
</feature>
<evidence type="ECO:0000256" key="4">
    <source>
        <dbReference type="ARBA" id="ARBA00022771"/>
    </source>
</evidence>
<dbReference type="Pfam" id="PF00400">
    <property type="entry name" value="WD40"/>
    <property type="match status" value="1"/>
</dbReference>
<feature type="region of interest" description="Disordered" evidence="7">
    <location>
        <begin position="1259"/>
        <end position="1386"/>
    </location>
</feature>
<feature type="compositionally biased region" description="Low complexity" evidence="7">
    <location>
        <begin position="171"/>
        <end position="185"/>
    </location>
</feature>
<gene>
    <name evidence="8" type="ORF">CMQ_6047</name>
</gene>
<dbReference type="RefSeq" id="XP_014170587.1">
    <property type="nucleotide sequence ID" value="XM_014315112.1"/>
</dbReference>
<dbReference type="InterPro" id="IPR015943">
    <property type="entry name" value="WD40/YVTN_repeat-like_dom_sf"/>
</dbReference>
<keyword evidence="4" id="KW-0863">Zinc-finger</keyword>
<feature type="region of interest" description="Disordered" evidence="7">
    <location>
        <begin position="159"/>
        <end position="185"/>
    </location>
</feature>
<keyword evidence="3" id="KW-0677">Repeat</keyword>
<keyword evidence="2" id="KW-0479">Metal-binding</keyword>
<dbReference type="GeneID" id="25979437"/>
<dbReference type="SMART" id="SM00320">
    <property type="entry name" value="WD40"/>
    <property type="match status" value="4"/>
</dbReference>
<feature type="compositionally biased region" description="Low complexity" evidence="7">
    <location>
        <begin position="522"/>
        <end position="567"/>
    </location>
</feature>
<feature type="compositionally biased region" description="Basic and acidic residues" evidence="7">
    <location>
        <begin position="1259"/>
        <end position="1269"/>
    </location>
</feature>
<keyword evidence="1 6" id="KW-0853">WD repeat</keyword>
<sequence>MRKLLSKPTTSPHEASGVGLAADGAAPGGGPPPVLLAYRPAGRQDAVYQAGVPISALDRSPDGRLAVLGGRHILKTVRLEGLEVKEGIDLRALITAQQSASSRTGTTTASMSDQLSIRDVKWGRGANDTRIFTACLAGKIFQYDLGRLGTMGGGTATTTTTATAGGGRAGGNNSSSSSGNTNGGAVDFVLTQEDSRQINTLDINPHRGSLLLSGGQDGVVRCLDIRAAIASRTGPTFRSVQAFRCNADSVRRVQWSPRDGFYFACGTEQGVVLKWDIRRATGPILRINAHDRACTTISWHPDGEHLLSGGSDSKCHVWDVSRTADKRQKAQHSLMTAEPVAAVAWRPAQWSASSQGLRAAQVAVSYDVAAAPKRGGTGAVHVWDLARPTLPYRVVEHFGCSPMALLWTSPELLWTAGQDGLFSQCDVAFAARVLDRSAVSTLAFSARGDVLTFLDERPPMRSRLVTAAAAAVAAAAANTPSTPSTPSTSAATTNTTDSDDDGLRSFLTPRRRGRRLRKRRASSIQPLLSGSTPPSSGQQQQLHTPDSNSSHYSHGNSNNTNTNTASAQPPVLSLEQALRATGTYRPQQIMAVGHVPSAARQDVYGYLASHYLDALIDHGGIPGAAVTVDRTAAAAPLPERLAVILDCYARAAEEVSQFRLAQVWRILAFAMDLLLRRRAEYHREQRLFKGRSDSDDAVKTTVTTGKNGGLLTPTAVTMSSTRSLLTEEIESTSNMPTPLARPAQPTQPAGGLSSNSSSYPDGGFTLPAAAHHDYMASLPPRRHLSSMPISEASQGSDNTHVSSLEGYDFYDTEVLARAVDVPRSSASRPPASSRKDSTASNFTDVQEQPPPPQQQQRRPIVRQDSEQIFLISQISDDRPTPATSVPNPPTPMSIVGRPRESLRPSRLVHLNKALMALEWSGSDLASSPTRDWAGSAALEDDTYYPSATQDTASSGPKIDRTERTDKTDKTKRLDQTDQTNPNVITEDDYLAWPDDPPFPFALSSTTTAGGADVGVEAARAEPDVSPALNPYVIVRRALAFETRTSPLNASAMVLLLRPLVPADVIDPLQAAAILRQHHARLMGMQLFLQAALLRKLLGAAARPTPLLTDDGETAMYKAITSQAQHGVAVGYTCPQCHKSRDPTVAVSLWRCERCGAVMGPCAVCGHREASPLGGQGQPDEDEHERPMSTWWHCVGCGHGGHSTCLARWHGDGQTTTTESDDLSDGCCPLDGCGHACLPGRWRAETALWRSEELSSAVREVREARERETGESAVLSPLGGKSSTSASAPSLLQLGGAAERERERERARDRDRDQDQNQNPNPGRNWNRDQDVRADGHEVHQSRAVDVVRDSLTASRDGTRILGTSPGRYGGEPRERERRKSVKFARE</sequence>
<feature type="compositionally biased region" description="Basic and acidic residues" evidence="7">
    <location>
        <begin position="957"/>
        <end position="975"/>
    </location>
</feature>
<feature type="compositionally biased region" description="Polar residues" evidence="7">
    <location>
        <begin position="945"/>
        <end position="954"/>
    </location>
</feature>
<keyword evidence="9" id="KW-1185">Reference proteome</keyword>
<protein>
    <submittedName>
        <fullName evidence="8">WD repeat protein</fullName>
    </submittedName>
</protein>
<dbReference type="GO" id="GO:0016239">
    <property type="term" value="P:positive regulation of macroautophagy"/>
    <property type="evidence" value="ECO:0007669"/>
    <property type="project" value="TreeGrafter"/>
</dbReference>
<feature type="compositionally biased region" description="Low complexity" evidence="7">
    <location>
        <begin position="476"/>
        <end position="496"/>
    </location>
</feature>
<dbReference type="eggNOG" id="KOG0269">
    <property type="taxonomic scope" value="Eukaryota"/>
</dbReference>
<evidence type="ECO:0000313" key="9">
    <source>
        <dbReference type="Proteomes" id="UP000007796"/>
    </source>
</evidence>
<feature type="compositionally biased region" description="Basic and acidic residues" evidence="7">
    <location>
        <begin position="1325"/>
        <end position="1348"/>
    </location>
</feature>
<organism evidence="9">
    <name type="scientific">Grosmannia clavigera (strain kw1407 / UAMH 11150)</name>
    <name type="common">Blue stain fungus</name>
    <name type="synonym">Graphiocladiella clavigera</name>
    <dbReference type="NCBI Taxonomy" id="655863"/>
    <lineage>
        <taxon>Eukaryota</taxon>
        <taxon>Fungi</taxon>
        <taxon>Dikarya</taxon>
        <taxon>Ascomycota</taxon>
        <taxon>Pezizomycotina</taxon>
        <taxon>Sordariomycetes</taxon>
        <taxon>Sordariomycetidae</taxon>
        <taxon>Ophiostomatales</taxon>
        <taxon>Ophiostomataceae</taxon>
        <taxon>Leptographium</taxon>
    </lineage>
</organism>
<feature type="compositionally biased region" description="Basic and acidic residues" evidence="7">
    <location>
        <begin position="1297"/>
        <end position="1314"/>
    </location>
</feature>
<dbReference type="InterPro" id="IPR019775">
    <property type="entry name" value="WD40_repeat_CS"/>
</dbReference>
<dbReference type="GO" id="GO:1904263">
    <property type="term" value="P:positive regulation of TORC1 signaling"/>
    <property type="evidence" value="ECO:0007669"/>
    <property type="project" value="TreeGrafter"/>
</dbReference>
<keyword evidence="5" id="KW-0862">Zinc</keyword>
<dbReference type="PROSITE" id="PS50294">
    <property type="entry name" value="WD_REPEATS_REGION"/>
    <property type="match status" value="1"/>
</dbReference>
<feature type="compositionally biased region" description="Basic residues" evidence="7">
    <location>
        <begin position="509"/>
        <end position="521"/>
    </location>
</feature>
<feature type="compositionally biased region" description="Polar residues" evidence="7">
    <location>
        <begin position="744"/>
        <end position="759"/>
    </location>
</feature>
<dbReference type="GO" id="GO:0005829">
    <property type="term" value="C:cytosol"/>
    <property type="evidence" value="ECO:0007669"/>
    <property type="project" value="TreeGrafter"/>
</dbReference>
<dbReference type="PROSITE" id="PS50082">
    <property type="entry name" value="WD_REPEATS_2"/>
    <property type="match status" value="1"/>
</dbReference>
<dbReference type="Gene3D" id="2.130.10.10">
    <property type="entry name" value="YVTN repeat-like/Quinoprotein amine dehydrogenase"/>
    <property type="match status" value="1"/>
</dbReference>
<dbReference type="InParanoid" id="F0XMN9"/>
<proteinExistence type="predicted"/>
<feature type="region of interest" description="Disordered" evidence="7">
    <location>
        <begin position="476"/>
        <end position="568"/>
    </location>
</feature>